<comment type="caution">
    <text evidence="18">The sequence shown here is derived from an EMBL/GenBank/DDBJ whole genome shotgun (WGS) entry which is preliminary data.</text>
</comment>
<dbReference type="Pfam" id="PF02875">
    <property type="entry name" value="Mur_ligase_C"/>
    <property type="match status" value="1"/>
</dbReference>
<dbReference type="Proteomes" id="UP000295221">
    <property type="component" value="Unassembled WGS sequence"/>
</dbReference>
<evidence type="ECO:0000256" key="12">
    <source>
        <dbReference type="ARBA" id="ARBA00023316"/>
    </source>
</evidence>
<evidence type="ECO:0000259" key="17">
    <source>
        <dbReference type="Pfam" id="PF08245"/>
    </source>
</evidence>
<evidence type="ECO:0000256" key="13">
    <source>
        <dbReference type="ARBA" id="ARBA00047833"/>
    </source>
</evidence>
<dbReference type="GO" id="GO:0009252">
    <property type="term" value="P:peptidoglycan biosynthetic process"/>
    <property type="evidence" value="ECO:0007669"/>
    <property type="project" value="UniProtKB-UniRule"/>
</dbReference>
<evidence type="ECO:0000256" key="8">
    <source>
        <dbReference type="ARBA" id="ARBA00022840"/>
    </source>
</evidence>
<dbReference type="HAMAP" id="MF_00046">
    <property type="entry name" value="MurC"/>
    <property type="match status" value="1"/>
</dbReference>
<dbReference type="InterPro" id="IPR000713">
    <property type="entry name" value="Mur_ligase_N"/>
</dbReference>
<gene>
    <name evidence="14" type="primary">murC</name>
    <name evidence="18" type="ORF">EV194_11717</name>
</gene>
<dbReference type="SUPFAM" id="SSF53623">
    <property type="entry name" value="MurD-like peptide ligases, catalytic domain"/>
    <property type="match status" value="1"/>
</dbReference>
<evidence type="ECO:0000256" key="7">
    <source>
        <dbReference type="ARBA" id="ARBA00022741"/>
    </source>
</evidence>
<comment type="subcellular location">
    <subcellularLocation>
        <location evidence="1 14">Cytoplasm</location>
    </subcellularLocation>
</comment>
<evidence type="ECO:0000256" key="4">
    <source>
        <dbReference type="ARBA" id="ARBA00022490"/>
    </source>
</evidence>
<keyword evidence="7 14" id="KW-0547">Nucleotide-binding</keyword>
<dbReference type="EC" id="6.3.2.8" evidence="3 14"/>
<dbReference type="EMBL" id="SLWK01000017">
    <property type="protein sequence ID" value="TCO04952.1"/>
    <property type="molecule type" value="Genomic_DNA"/>
</dbReference>
<dbReference type="AlphaFoldDB" id="A0A4R2GB64"/>
<dbReference type="RefSeq" id="WP_132435167.1">
    <property type="nucleotide sequence ID" value="NZ_SLWK01000017.1"/>
</dbReference>
<keyword evidence="11 14" id="KW-0131">Cell cycle</keyword>
<dbReference type="Gene3D" id="3.90.190.20">
    <property type="entry name" value="Mur ligase, C-terminal domain"/>
    <property type="match status" value="1"/>
</dbReference>
<name>A0A4R2GB64_9BACT</name>
<evidence type="ECO:0000256" key="14">
    <source>
        <dbReference type="HAMAP-Rule" id="MF_00046"/>
    </source>
</evidence>
<evidence type="ECO:0000256" key="9">
    <source>
        <dbReference type="ARBA" id="ARBA00022960"/>
    </source>
</evidence>
<keyword evidence="12 14" id="KW-0961">Cell wall biogenesis/degradation</keyword>
<dbReference type="InterPro" id="IPR004101">
    <property type="entry name" value="Mur_ligase_C"/>
</dbReference>
<dbReference type="InterPro" id="IPR036615">
    <property type="entry name" value="Mur_ligase_C_dom_sf"/>
</dbReference>
<dbReference type="OrthoDB" id="9804126at2"/>
<dbReference type="UniPathway" id="UPA00219"/>
<protein>
    <recommendedName>
        <fullName evidence="3 14">UDP-N-acetylmuramate--L-alanine ligase</fullName>
        <ecNumber evidence="3 14">6.3.2.8</ecNumber>
    </recommendedName>
    <alternativeName>
        <fullName evidence="14">UDP-N-acetylmuramoyl-L-alanine synthetase</fullName>
    </alternativeName>
</protein>
<dbReference type="GO" id="GO:0008360">
    <property type="term" value="P:regulation of cell shape"/>
    <property type="evidence" value="ECO:0007669"/>
    <property type="project" value="UniProtKB-KW"/>
</dbReference>
<keyword evidence="19" id="KW-1185">Reference proteome</keyword>
<dbReference type="Pfam" id="PF01225">
    <property type="entry name" value="Mur_ligase"/>
    <property type="match status" value="1"/>
</dbReference>
<dbReference type="SUPFAM" id="SSF51984">
    <property type="entry name" value="MurCD N-terminal domain"/>
    <property type="match status" value="1"/>
</dbReference>
<keyword evidence="10 14" id="KW-0573">Peptidoglycan synthesis</keyword>
<evidence type="ECO:0000256" key="5">
    <source>
        <dbReference type="ARBA" id="ARBA00022598"/>
    </source>
</evidence>
<dbReference type="InterPro" id="IPR005758">
    <property type="entry name" value="UDP-N-AcMur_Ala_ligase_MurC"/>
</dbReference>
<dbReference type="PANTHER" id="PTHR43445">
    <property type="entry name" value="UDP-N-ACETYLMURAMATE--L-ALANINE LIGASE-RELATED"/>
    <property type="match status" value="1"/>
</dbReference>
<dbReference type="GO" id="GO:0051301">
    <property type="term" value="P:cell division"/>
    <property type="evidence" value="ECO:0007669"/>
    <property type="project" value="UniProtKB-KW"/>
</dbReference>
<dbReference type="SUPFAM" id="SSF53244">
    <property type="entry name" value="MurD-like peptide ligases, peptide-binding domain"/>
    <property type="match status" value="1"/>
</dbReference>
<accession>A0A4R2GB64</accession>
<dbReference type="GO" id="GO:0005737">
    <property type="term" value="C:cytoplasm"/>
    <property type="evidence" value="ECO:0007669"/>
    <property type="project" value="UniProtKB-SubCell"/>
</dbReference>
<evidence type="ECO:0000256" key="1">
    <source>
        <dbReference type="ARBA" id="ARBA00004496"/>
    </source>
</evidence>
<feature type="binding site" evidence="14">
    <location>
        <begin position="120"/>
        <end position="126"/>
    </location>
    <ligand>
        <name>ATP</name>
        <dbReference type="ChEBI" id="CHEBI:30616"/>
    </ligand>
</feature>
<dbReference type="Gene3D" id="3.40.50.720">
    <property type="entry name" value="NAD(P)-binding Rossmann-like Domain"/>
    <property type="match status" value="1"/>
</dbReference>
<dbReference type="Gene3D" id="3.40.1190.10">
    <property type="entry name" value="Mur-like, catalytic domain"/>
    <property type="match status" value="1"/>
</dbReference>
<dbReference type="InterPro" id="IPR013221">
    <property type="entry name" value="Mur_ligase_cen"/>
</dbReference>
<evidence type="ECO:0000256" key="10">
    <source>
        <dbReference type="ARBA" id="ARBA00022984"/>
    </source>
</evidence>
<reference evidence="18 19" key="1">
    <citation type="submission" date="2019-03" db="EMBL/GenBank/DDBJ databases">
        <title>Genomic Encyclopedia of Type Strains, Phase IV (KMG-IV): sequencing the most valuable type-strain genomes for metagenomic binning, comparative biology and taxonomic classification.</title>
        <authorList>
            <person name="Goeker M."/>
        </authorList>
    </citation>
    <scope>NUCLEOTIDE SEQUENCE [LARGE SCALE GENOMIC DNA]</scope>
    <source>
        <strain evidence="18 19">DSM 24179</strain>
    </source>
</reference>
<dbReference type="InterPro" id="IPR050061">
    <property type="entry name" value="MurCDEF_pg_biosynth"/>
</dbReference>
<evidence type="ECO:0000256" key="3">
    <source>
        <dbReference type="ARBA" id="ARBA00012211"/>
    </source>
</evidence>
<sequence>MSLTDNIKQVWFIGIGGIGMSAIARYYHLKGMRVAGYDRTPSVITDALESEGMEVCFSDGVEQVGDDFRDVSTTLVVFTPAVEASHRQLKWFREHGFSVLKRSEVLGLITQNSTAVCVAGTHGKTTISTMATHLFRQSSVGCTAFLGGISRNYRTNFLWDEKSPFTILEADEFDRSFLRLTPQTALVSAVDADHLDIYGNKDEVEKAFVEFGNRIAENGNLLVKKGIDVNWELNNGVRMFTYSLNQTADFYVKDVKLQNGRYCFNMVTPFGEIEGLTCGIPGLVNVENAIGAMALALLNGVDEEEIKEALPTFTGIARRFDVLINHPQLVYIDDYAHHPEEIRATLSSVKNLYPGVPVTGIFQPHLFTRTRDFAAEFAASLSVLDEVLLMDIYPARENPIEGVDSQLIGEKIKNIPVIYCSRTDVVEKLNITTPRVVISMGAGDIDREVNRFKEKIEQFIKEK</sequence>
<feature type="domain" description="Mur ligase C-terminal" evidence="16">
    <location>
        <begin position="318"/>
        <end position="443"/>
    </location>
</feature>
<keyword evidence="8 14" id="KW-0067">ATP-binding</keyword>
<comment type="catalytic activity">
    <reaction evidence="13 14">
        <text>UDP-N-acetyl-alpha-D-muramate + L-alanine + ATP = UDP-N-acetyl-alpha-D-muramoyl-L-alanine + ADP + phosphate + H(+)</text>
        <dbReference type="Rhea" id="RHEA:23372"/>
        <dbReference type="ChEBI" id="CHEBI:15378"/>
        <dbReference type="ChEBI" id="CHEBI:30616"/>
        <dbReference type="ChEBI" id="CHEBI:43474"/>
        <dbReference type="ChEBI" id="CHEBI:57972"/>
        <dbReference type="ChEBI" id="CHEBI:70757"/>
        <dbReference type="ChEBI" id="CHEBI:83898"/>
        <dbReference type="ChEBI" id="CHEBI:456216"/>
        <dbReference type="EC" id="6.3.2.8"/>
    </reaction>
</comment>
<proteinExistence type="inferred from homology"/>
<dbReference type="InterPro" id="IPR036565">
    <property type="entry name" value="Mur-like_cat_sf"/>
</dbReference>
<comment type="function">
    <text evidence="14">Cell wall formation.</text>
</comment>
<feature type="domain" description="Mur ligase N-terminal catalytic" evidence="15">
    <location>
        <begin position="11"/>
        <end position="112"/>
    </location>
</feature>
<comment type="pathway">
    <text evidence="2 14">Cell wall biogenesis; peptidoglycan biosynthesis.</text>
</comment>
<evidence type="ECO:0000256" key="11">
    <source>
        <dbReference type="ARBA" id="ARBA00023306"/>
    </source>
</evidence>
<keyword evidence="9 14" id="KW-0133">Cell shape</keyword>
<evidence type="ECO:0000256" key="2">
    <source>
        <dbReference type="ARBA" id="ARBA00004752"/>
    </source>
</evidence>
<dbReference type="GO" id="GO:0008763">
    <property type="term" value="F:UDP-N-acetylmuramate-L-alanine ligase activity"/>
    <property type="evidence" value="ECO:0007669"/>
    <property type="project" value="UniProtKB-UniRule"/>
</dbReference>
<evidence type="ECO:0000313" key="18">
    <source>
        <dbReference type="EMBL" id="TCO04952.1"/>
    </source>
</evidence>
<evidence type="ECO:0000259" key="16">
    <source>
        <dbReference type="Pfam" id="PF02875"/>
    </source>
</evidence>
<feature type="domain" description="Mur ligase central" evidence="17">
    <location>
        <begin position="118"/>
        <end position="296"/>
    </location>
</feature>
<organism evidence="18 19">
    <name type="scientific">Natronoflexus pectinivorans</name>
    <dbReference type="NCBI Taxonomy" id="682526"/>
    <lineage>
        <taxon>Bacteria</taxon>
        <taxon>Pseudomonadati</taxon>
        <taxon>Bacteroidota</taxon>
        <taxon>Bacteroidia</taxon>
        <taxon>Marinilabiliales</taxon>
        <taxon>Marinilabiliaceae</taxon>
        <taxon>Natronoflexus</taxon>
    </lineage>
</organism>
<comment type="similarity">
    <text evidence="14">Belongs to the MurCDEF family.</text>
</comment>
<evidence type="ECO:0000259" key="15">
    <source>
        <dbReference type="Pfam" id="PF01225"/>
    </source>
</evidence>
<dbReference type="NCBIfam" id="TIGR01082">
    <property type="entry name" value="murC"/>
    <property type="match status" value="1"/>
</dbReference>
<dbReference type="GO" id="GO:0071555">
    <property type="term" value="P:cell wall organization"/>
    <property type="evidence" value="ECO:0007669"/>
    <property type="project" value="UniProtKB-KW"/>
</dbReference>
<dbReference type="GO" id="GO:0005524">
    <property type="term" value="F:ATP binding"/>
    <property type="evidence" value="ECO:0007669"/>
    <property type="project" value="UniProtKB-UniRule"/>
</dbReference>
<dbReference type="Pfam" id="PF08245">
    <property type="entry name" value="Mur_ligase_M"/>
    <property type="match status" value="1"/>
</dbReference>
<evidence type="ECO:0000256" key="6">
    <source>
        <dbReference type="ARBA" id="ARBA00022618"/>
    </source>
</evidence>
<keyword evidence="5 14" id="KW-0436">Ligase</keyword>
<dbReference type="PANTHER" id="PTHR43445:SF3">
    <property type="entry name" value="UDP-N-ACETYLMURAMATE--L-ALANINE LIGASE"/>
    <property type="match status" value="1"/>
</dbReference>
<keyword evidence="4 14" id="KW-0963">Cytoplasm</keyword>
<keyword evidence="6 14" id="KW-0132">Cell division</keyword>
<evidence type="ECO:0000313" key="19">
    <source>
        <dbReference type="Proteomes" id="UP000295221"/>
    </source>
</evidence>